<feature type="compositionally biased region" description="Low complexity" evidence="2">
    <location>
        <begin position="29"/>
        <end position="39"/>
    </location>
</feature>
<feature type="region of interest" description="Disordered" evidence="2">
    <location>
        <begin position="1"/>
        <end position="39"/>
    </location>
</feature>
<evidence type="ECO:0000256" key="1">
    <source>
        <dbReference type="SAM" id="Coils"/>
    </source>
</evidence>
<evidence type="ECO:0000313" key="3">
    <source>
        <dbReference type="EMBL" id="PZR17527.1"/>
    </source>
</evidence>
<feature type="coiled-coil region" evidence="1">
    <location>
        <begin position="40"/>
        <end position="81"/>
    </location>
</feature>
<accession>A0A2W5TU20</accession>
<dbReference type="Proteomes" id="UP000249061">
    <property type="component" value="Unassembled WGS sequence"/>
</dbReference>
<dbReference type="EMBL" id="QFQP01000002">
    <property type="protein sequence ID" value="PZR17527.1"/>
    <property type="molecule type" value="Genomic_DNA"/>
</dbReference>
<feature type="region of interest" description="Disordered" evidence="2">
    <location>
        <begin position="146"/>
        <end position="171"/>
    </location>
</feature>
<name>A0A2W5TU20_9BACT</name>
<gene>
    <name evidence="3" type="ORF">DI536_04230</name>
</gene>
<comment type="caution">
    <text evidence="3">The sequence shown here is derived from an EMBL/GenBank/DDBJ whole genome shotgun (WGS) entry which is preliminary data.</text>
</comment>
<sequence length="171" mass="18162">MSRDNKNQNPPKDAPSTPTTVVTKPNETPPVTADTTPPDTAALNARIAELEGEKEELKAAKERLEAERRNVLEQANAAALKAAAAQLNANDVGAAPHEVRAGDGKNARRYVVGDAGGYFQGQVLRKGDVVVLTGDQQPSRTWTLLEKKPGAKSLTTQTEPAAEERASNTAI</sequence>
<evidence type="ECO:0000256" key="2">
    <source>
        <dbReference type="SAM" id="MobiDB-lite"/>
    </source>
</evidence>
<reference evidence="3 4" key="1">
    <citation type="submission" date="2017-08" db="EMBL/GenBank/DDBJ databases">
        <title>Infants hospitalized years apart are colonized by the same room-sourced microbial strains.</title>
        <authorList>
            <person name="Brooks B."/>
            <person name="Olm M.R."/>
            <person name="Firek B.A."/>
            <person name="Baker R."/>
            <person name="Thomas B.C."/>
            <person name="Morowitz M.J."/>
            <person name="Banfield J.F."/>
        </authorList>
    </citation>
    <scope>NUCLEOTIDE SEQUENCE [LARGE SCALE GENOMIC DNA]</scope>
    <source>
        <strain evidence="3">S2_003_000_R2_14</strain>
    </source>
</reference>
<keyword evidence="1" id="KW-0175">Coiled coil</keyword>
<dbReference type="AlphaFoldDB" id="A0A2W5TU20"/>
<feature type="compositionally biased region" description="Basic and acidic residues" evidence="2">
    <location>
        <begin position="162"/>
        <end position="171"/>
    </location>
</feature>
<protein>
    <submittedName>
        <fullName evidence="3">Uncharacterized protein</fullName>
    </submittedName>
</protein>
<evidence type="ECO:0000313" key="4">
    <source>
        <dbReference type="Proteomes" id="UP000249061"/>
    </source>
</evidence>
<proteinExistence type="predicted"/>
<feature type="compositionally biased region" description="Polar residues" evidence="2">
    <location>
        <begin position="16"/>
        <end position="26"/>
    </location>
</feature>
<organism evidence="3 4">
    <name type="scientific">Archangium gephyra</name>
    <dbReference type="NCBI Taxonomy" id="48"/>
    <lineage>
        <taxon>Bacteria</taxon>
        <taxon>Pseudomonadati</taxon>
        <taxon>Myxococcota</taxon>
        <taxon>Myxococcia</taxon>
        <taxon>Myxococcales</taxon>
        <taxon>Cystobacterineae</taxon>
        <taxon>Archangiaceae</taxon>
        <taxon>Archangium</taxon>
    </lineage>
</organism>